<feature type="chain" id="PRO_5022986896" evidence="2">
    <location>
        <begin position="28"/>
        <end position="569"/>
    </location>
</feature>
<dbReference type="OrthoDB" id="335750at2"/>
<gene>
    <name evidence="4" type="primary">mdoG</name>
    <name evidence="4" type="ORF">CA85_27060</name>
</gene>
<keyword evidence="2" id="KW-0732">Signal</keyword>
<dbReference type="RefSeq" id="WP_146391684.1">
    <property type="nucleotide sequence ID" value="NZ_SJPK01000005.1"/>
</dbReference>
<dbReference type="PANTHER" id="PTHR30504">
    <property type="entry name" value="GLUCANS BIOSYNTHESIS PROTEIN"/>
    <property type="match status" value="1"/>
</dbReference>
<dbReference type="EMBL" id="SJPK01000005">
    <property type="protein sequence ID" value="TWT66609.1"/>
    <property type="molecule type" value="Genomic_DNA"/>
</dbReference>
<dbReference type="PIRSF" id="PIRSF006281">
    <property type="entry name" value="MdoG"/>
    <property type="match status" value="1"/>
</dbReference>
<dbReference type="Pfam" id="PF04349">
    <property type="entry name" value="MdoG"/>
    <property type="match status" value="1"/>
</dbReference>
<dbReference type="PANTHER" id="PTHR30504:SF2">
    <property type="entry name" value="GLUCANS BIOSYNTHESIS PROTEIN G"/>
    <property type="match status" value="1"/>
</dbReference>
<dbReference type="InterPro" id="IPR007444">
    <property type="entry name" value="Glucan_biosyn_MdoG_C"/>
</dbReference>
<evidence type="ECO:0000313" key="4">
    <source>
        <dbReference type="EMBL" id="TWT66609.1"/>
    </source>
</evidence>
<evidence type="ECO:0000256" key="2">
    <source>
        <dbReference type="SAM" id="SignalP"/>
    </source>
</evidence>
<dbReference type="SUPFAM" id="SSF74650">
    <property type="entry name" value="Galactose mutarotase-like"/>
    <property type="match status" value="1"/>
</dbReference>
<feature type="domain" description="Glucan biosynthesis periplasmic MdoG C-terminal" evidence="3">
    <location>
        <begin position="55"/>
        <end position="550"/>
    </location>
</feature>
<dbReference type="GO" id="GO:0030246">
    <property type="term" value="F:carbohydrate binding"/>
    <property type="evidence" value="ECO:0007669"/>
    <property type="project" value="InterPro"/>
</dbReference>
<evidence type="ECO:0000313" key="5">
    <source>
        <dbReference type="Proteomes" id="UP000318053"/>
    </source>
</evidence>
<reference evidence="4 5" key="1">
    <citation type="submission" date="2019-02" db="EMBL/GenBank/DDBJ databases">
        <title>Deep-cultivation of Planctomycetes and their phenomic and genomic characterization uncovers novel biology.</title>
        <authorList>
            <person name="Wiegand S."/>
            <person name="Jogler M."/>
            <person name="Boedeker C."/>
            <person name="Pinto D."/>
            <person name="Vollmers J."/>
            <person name="Rivas-Marin E."/>
            <person name="Kohn T."/>
            <person name="Peeters S.H."/>
            <person name="Heuer A."/>
            <person name="Rast P."/>
            <person name="Oberbeckmann S."/>
            <person name="Bunk B."/>
            <person name="Jeske O."/>
            <person name="Meyerdierks A."/>
            <person name="Storesund J.E."/>
            <person name="Kallscheuer N."/>
            <person name="Luecker S."/>
            <person name="Lage O.M."/>
            <person name="Pohl T."/>
            <person name="Merkel B.J."/>
            <person name="Hornburger P."/>
            <person name="Mueller R.-W."/>
            <person name="Bruemmer F."/>
            <person name="Labrenz M."/>
            <person name="Spormann A.M."/>
            <person name="Op Den Camp H."/>
            <person name="Overmann J."/>
            <person name="Amann R."/>
            <person name="Jetten M.S.M."/>
            <person name="Mascher T."/>
            <person name="Medema M.H."/>
            <person name="Devos D.P."/>
            <person name="Kaster A.-K."/>
            <person name="Ovreas L."/>
            <person name="Rohde M."/>
            <person name="Galperin M.Y."/>
            <person name="Jogler C."/>
        </authorList>
    </citation>
    <scope>NUCLEOTIDE SEQUENCE [LARGE SCALE GENOMIC DNA]</scope>
    <source>
        <strain evidence="4 5">CA85</strain>
    </source>
</reference>
<sequence precursor="true">MSPFFHRARAIGVVLCCVYWTSGILSADETAAQATPKSRAPESMTRHMAEVSTLSDLQSLAQQLSMTKHIAPPPLTPVLADLSYEQYRDIQFRNGRAVWSDQAHPFWLEFFHRGFVQQDRVEVHVIERDQPMNRRNSQRIEYDPELFDFHGAAADVEITQNIGFAGFKVAGRFAEGGSGQEMLTFIGSSYFRARTGQTVYGSSARGLAVDVGMNRDEEFPHFRAFWIVEPEPDDQQVEILALLDSPSLTGAYRFRFDPAMTVASMRVQASLYFRRSPEKLAIAPLTSMWIWGDGLAPPPLDKRPSCHDADGLLVHADGNWTWRAFARLPYPSVTAQEVNNLTGFGLLQRDRNFDHYRDTGARYDERPSVWVRPRESFGKGRIELMEIPGAHEGIDNIGAYFVADAAIDPSQPLQLEYDVFFFGDTETLADCVQPRREDGHCLATCEALDVSRDKQTVNLTMRFQQKNPDFEDGSKGDDAASETRWIPAGTDRVVPEIQTVRGKVAEVEVFTSDRGYLVQLGLIPTEKAPVQVSISLSDNERTRLTETFEYLCPHEQPEFVYPAVYTRQE</sequence>
<name>A0A5C5XVW5_9BACT</name>
<comment type="subcellular location">
    <subcellularLocation>
        <location evidence="1">Periplasm</location>
    </subcellularLocation>
</comment>
<dbReference type="GO" id="GO:0051274">
    <property type="term" value="P:beta-glucan biosynthetic process"/>
    <property type="evidence" value="ECO:0007669"/>
    <property type="project" value="TreeGrafter"/>
</dbReference>
<dbReference type="GO" id="GO:0030288">
    <property type="term" value="C:outer membrane-bounded periplasmic space"/>
    <property type="evidence" value="ECO:0007669"/>
    <property type="project" value="TreeGrafter"/>
</dbReference>
<accession>A0A5C5XVW5</accession>
<protein>
    <submittedName>
        <fullName evidence="4">Glucans biosynthesis protein G</fullName>
    </submittedName>
</protein>
<dbReference type="Proteomes" id="UP000318053">
    <property type="component" value="Unassembled WGS sequence"/>
</dbReference>
<proteinExistence type="predicted"/>
<comment type="caution">
    <text evidence="4">The sequence shown here is derived from an EMBL/GenBank/DDBJ whole genome shotgun (WGS) entry which is preliminary data.</text>
</comment>
<keyword evidence="5" id="KW-1185">Reference proteome</keyword>
<evidence type="ECO:0000256" key="1">
    <source>
        <dbReference type="ARBA" id="ARBA00004418"/>
    </source>
</evidence>
<dbReference type="InterPro" id="IPR014718">
    <property type="entry name" value="GH-type_carb-bd"/>
</dbReference>
<evidence type="ECO:0000259" key="3">
    <source>
        <dbReference type="Pfam" id="PF04349"/>
    </source>
</evidence>
<dbReference type="GO" id="GO:0003824">
    <property type="term" value="F:catalytic activity"/>
    <property type="evidence" value="ECO:0007669"/>
    <property type="project" value="InterPro"/>
</dbReference>
<feature type="signal peptide" evidence="2">
    <location>
        <begin position="1"/>
        <end position="27"/>
    </location>
</feature>
<dbReference type="AlphaFoldDB" id="A0A5C5XVW5"/>
<organism evidence="4 5">
    <name type="scientific">Allorhodopirellula solitaria</name>
    <dbReference type="NCBI Taxonomy" id="2527987"/>
    <lineage>
        <taxon>Bacteria</taxon>
        <taxon>Pseudomonadati</taxon>
        <taxon>Planctomycetota</taxon>
        <taxon>Planctomycetia</taxon>
        <taxon>Pirellulales</taxon>
        <taxon>Pirellulaceae</taxon>
        <taxon>Allorhodopirellula</taxon>
    </lineage>
</organism>
<dbReference type="InterPro" id="IPR014438">
    <property type="entry name" value="Glucan_biosyn_MdoG/MdoD"/>
</dbReference>
<dbReference type="InterPro" id="IPR011013">
    <property type="entry name" value="Gal_mutarotase_sf_dom"/>
</dbReference>
<dbReference type="Gene3D" id="2.70.98.10">
    <property type="match status" value="1"/>
</dbReference>